<dbReference type="PANTHER" id="PTHR31395:SF23">
    <property type="entry name" value="GEO05642P1"/>
    <property type="match status" value="1"/>
</dbReference>
<reference evidence="7" key="1">
    <citation type="submission" date="2022-11" db="UniProtKB">
        <authorList>
            <consortium name="EnsemblMetazoa"/>
        </authorList>
    </citation>
    <scope>IDENTIFICATION</scope>
</reference>
<evidence type="ECO:0000256" key="3">
    <source>
        <dbReference type="ARBA" id="ARBA00022989"/>
    </source>
</evidence>
<organism evidence="7 8">
    <name type="scientific">Patiria miniata</name>
    <name type="common">Bat star</name>
    <name type="synonym">Asterina miniata</name>
    <dbReference type="NCBI Taxonomy" id="46514"/>
    <lineage>
        <taxon>Eukaryota</taxon>
        <taxon>Metazoa</taxon>
        <taxon>Echinodermata</taxon>
        <taxon>Eleutherozoa</taxon>
        <taxon>Asterozoa</taxon>
        <taxon>Asteroidea</taxon>
        <taxon>Valvatacea</taxon>
        <taxon>Valvatida</taxon>
        <taxon>Asterinidae</taxon>
        <taxon>Patiria</taxon>
    </lineage>
</organism>
<name>A0A914B6W0_PATMI</name>
<dbReference type="GeneID" id="119740067"/>
<dbReference type="InterPro" id="IPR026910">
    <property type="entry name" value="Shisa"/>
</dbReference>
<proteinExistence type="predicted"/>
<dbReference type="AlphaFoldDB" id="A0A914B6W0"/>
<evidence type="ECO:0000313" key="8">
    <source>
        <dbReference type="Proteomes" id="UP000887568"/>
    </source>
</evidence>
<evidence type="ECO:0000256" key="6">
    <source>
        <dbReference type="SAM" id="Phobius"/>
    </source>
</evidence>
<evidence type="ECO:0000256" key="4">
    <source>
        <dbReference type="ARBA" id="ARBA00023136"/>
    </source>
</evidence>
<feature type="transmembrane region" description="Helical" evidence="6">
    <location>
        <begin position="70"/>
        <end position="98"/>
    </location>
</feature>
<feature type="region of interest" description="Disordered" evidence="5">
    <location>
        <begin position="142"/>
        <end position="175"/>
    </location>
</feature>
<evidence type="ECO:0000256" key="1">
    <source>
        <dbReference type="ARBA" id="ARBA00004370"/>
    </source>
</evidence>
<dbReference type="OrthoDB" id="9899282at2759"/>
<keyword evidence="2 6" id="KW-0812">Transmembrane</keyword>
<evidence type="ECO:0000313" key="7">
    <source>
        <dbReference type="EnsemblMetazoa" id="XP_038071197.1"/>
    </source>
</evidence>
<sequence length="175" mass="19169">MAPKQIPLDVTEAEAGSSCKSAWDYNNDKWTVPFYCPRLTDDSDERYCCNPGRLYQRCCTYYEYYGHDEYLGLSVGSIVGIAIGSLVFIVAVIVSIIVCRVRCVKAAATPTHHPVTMHTVSMPQQPGLVTVPQPAAPGYYYPPSTQSVPPPNYAAQPAQQPPFLAITPPTKSTSH</sequence>
<keyword evidence="4 6" id="KW-0472">Membrane</keyword>
<dbReference type="PANTHER" id="PTHR31395">
    <property type="entry name" value="SHISA"/>
    <property type="match status" value="1"/>
</dbReference>
<dbReference type="Proteomes" id="UP000887568">
    <property type="component" value="Unplaced"/>
</dbReference>
<dbReference type="GO" id="GO:0016020">
    <property type="term" value="C:membrane"/>
    <property type="evidence" value="ECO:0007669"/>
    <property type="project" value="UniProtKB-SubCell"/>
</dbReference>
<keyword evidence="3 6" id="KW-1133">Transmembrane helix</keyword>
<dbReference type="RefSeq" id="XP_038071197.1">
    <property type="nucleotide sequence ID" value="XM_038215269.1"/>
</dbReference>
<comment type="subcellular location">
    <subcellularLocation>
        <location evidence="1">Membrane</location>
    </subcellularLocation>
</comment>
<accession>A0A914B6W0</accession>
<keyword evidence="8" id="KW-1185">Reference proteome</keyword>
<evidence type="ECO:0000256" key="2">
    <source>
        <dbReference type="ARBA" id="ARBA00022692"/>
    </source>
</evidence>
<protein>
    <submittedName>
        <fullName evidence="7">Uncharacterized protein</fullName>
    </submittedName>
</protein>
<evidence type="ECO:0000256" key="5">
    <source>
        <dbReference type="SAM" id="MobiDB-lite"/>
    </source>
</evidence>
<feature type="compositionally biased region" description="Low complexity" evidence="5">
    <location>
        <begin position="153"/>
        <end position="162"/>
    </location>
</feature>
<dbReference type="EnsemblMetazoa" id="XM_038215269.1">
    <property type="protein sequence ID" value="XP_038071197.1"/>
    <property type="gene ID" value="LOC119740067"/>
</dbReference>